<feature type="domain" description="ABC transporter" evidence="8">
    <location>
        <begin position="326"/>
        <end position="544"/>
    </location>
</feature>
<evidence type="ECO:0000256" key="7">
    <source>
        <dbReference type="SAM" id="Phobius"/>
    </source>
</evidence>
<sequence length="544" mass="58327">MPVVAVGCLNTLIGIGQAWCLASVIGSLLQTRGAQVLGLIASFTVLSACRALCLYFQENLAARAGIAARERLRRSVLDSVIGIGPALLRRQHSAEIAALLVDRIEVLDGYFARWLPASMTWMVFPAFVLVAVFVVDPRAALILAVCGALVPVSQAVFGIGAALASRNQFLAMVRLQARFLDRIRGIATIVLSNATDREAKALSGAAEDLRKRTMKILRIAFLSSAAIDIAMVIAIIMIVLTQGHFIHIDAFAAPSIYPAPHFTETLFALFLVPEFFAPFRGLALAYQDRAHAAGAAEAMEAIDNGESLPGTDDQSALAPPVLVVTVEAKALSYRWNETAPYVFKDLDFSVSPDEILVLDGPSGAGKSTLIELLLGFIKPSAGTIRFNDRDIATLRGRDIARHLAWIGQKPVLFAGTLRENLLFARPDADEMRLQRAIEAAAIDHFLKDLPQGLDTVIGEGGFGLSGGQAQRVAIGRAYLKDAPLLLLDEPTAHLDPETEAGIIEALRRLSEGRTVILSAHSQAMKALGTKSLKLDLSASVEPCA</sequence>
<evidence type="ECO:0000256" key="5">
    <source>
        <dbReference type="ARBA" id="ARBA00022989"/>
    </source>
</evidence>
<dbReference type="Pfam" id="PF00664">
    <property type="entry name" value="ABC_membrane"/>
    <property type="match status" value="1"/>
</dbReference>
<dbReference type="NCBIfam" id="TIGR02857">
    <property type="entry name" value="CydD"/>
    <property type="match status" value="1"/>
</dbReference>
<proteinExistence type="predicted"/>
<dbReference type="InterPro" id="IPR027417">
    <property type="entry name" value="P-loop_NTPase"/>
</dbReference>
<feature type="domain" description="ABC transmembrane type-1" evidence="9">
    <location>
        <begin position="3"/>
        <end position="246"/>
    </location>
</feature>
<feature type="transmembrane region" description="Helical" evidence="7">
    <location>
        <begin position="141"/>
        <end position="164"/>
    </location>
</feature>
<evidence type="ECO:0000256" key="1">
    <source>
        <dbReference type="ARBA" id="ARBA00004651"/>
    </source>
</evidence>
<name>A0ABQ1M3J3_9PROT</name>
<evidence type="ECO:0000259" key="9">
    <source>
        <dbReference type="PROSITE" id="PS50929"/>
    </source>
</evidence>
<keyword evidence="4" id="KW-0067">ATP-binding</keyword>
<dbReference type="InterPro" id="IPR039421">
    <property type="entry name" value="Type_1_exporter"/>
</dbReference>
<dbReference type="PROSITE" id="PS50893">
    <property type="entry name" value="ABC_TRANSPORTER_2"/>
    <property type="match status" value="1"/>
</dbReference>
<dbReference type="EMBL" id="BMCH01000004">
    <property type="protein sequence ID" value="GGC32169.1"/>
    <property type="molecule type" value="Genomic_DNA"/>
</dbReference>
<keyword evidence="6 7" id="KW-0472">Membrane</keyword>
<dbReference type="InterPro" id="IPR003593">
    <property type="entry name" value="AAA+_ATPase"/>
</dbReference>
<keyword evidence="11" id="KW-1185">Reference proteome</keyword>
<dbReference type="PANTHER" id="PTHR24221:SF261">
    <property type="entry name" value="GLUTATHIONE_L-CYSTEINE TRANSPORT SYSTEM ATP-BINDING_PERMEASE PROTEIN CYDD"/>
    <property type="match status" value="1"/>
</dbReference>
<evidence type="ECO:0000313" key="11">
    <source>
        <dbReference type="Proteomes" id="UP000637769"/>
    </source>
</evidence>
<feature type="transmembrane region" description="Helical" evidence="7">
    <location>
        <begin position="219"/>
        <end position="240"/>
    </location>
</feature>
<evidence type="ECO:0000256" key="6">
    <source>
        <dbReference type="ARBA" id="ARBA00023136"/>
    </source>
</evidence>
<organism evidence="10 11">
    <name type="scientific">Asaia siamensis</name>
    <dbReference type="NCBI Taxonomy" id="110479"/>
    <lineage>
        <taxon>Bacteria</taxon>
        <taxon>Pseudomonadati</taxon>
        <taxon>Pseudomonadota</taxon>
        <taxon>Alphaproteobacteria</taxon>
        <taxon>Acetobacterales</taxon>
        <taxon>Acetobacteraceae</taxon>
        <taxon>Asaia</taxon>
    </lineage>
</organism>
<comment type="caution">
    <text evidence="10">The sequence shown here is derived from an EMBL/GenBank/DDBJ whole genome shotgun (WGS) entry which is preliminary data.</text>
</comment>
<dbReference type="InterPro" id="IPR014216">
    <property type="entry name" value="ABC_transptr_CydD"/>
</dbReference>
<gene>
    <name evidence="10" type="primary">cydD</name>
    <name evidence="10" type="ORF">GCM10007207_17080</name>
</gene>
<dbReference type="InterPro" id="IPR017871">
    <property type="entry name" value="ABC_transporter-like_CS"/>
</dbReference>
<dbReference type="PANTHER" id="PTHR24221">
    <property type="entry name" value="ATP-BINDING CASSETTE SUB-FAMILY B"/>
    <property type="match status" value="1"/>
</dbReference>
<dbReference type="CDD" id="cd03228">
    <property type="entry name" value="ABCC_MRP_Like"/>
    <property type="match status" value="1"/>
</dbReference>
<dbReference type="InterPro" id="IPR036640">
    <property type="entry name" value="ABC1_TM_sf"/>
</dbReference>
<evidence type="ECO:0000256" key="2">
    <source>
        <dbReference type="ARBA" id="ARBA00022692"/>
    </source>
</evidence>
<keyword evidence="3" id="KW-0547">Nucleotide-binding</keyword>
<accession>A0ABQ1M3J3</accession>
<evidence type="ECO:0000256" key="3">
    <source>
        <dbReference type="ARBA" id="ARBA00022741"/>
    </source>
</evidence>
<comment type="subcellular location">
    <subcellularLocation>
        <location evidence="1">Cell membrane</location>
        <topology evidence="1">Multi-pass membrane protein</topology>
    </subcellularLocation>
</comment>
<dbReference type="SMART" id="SM00382">
    <property type="entry name" value="AAA"/>
    <property type="match status" value="1"/>
</dbReference>
<protein>
    <submittedName>
        <fullName evidence="10">Thiol reductant ABC exporter subunit CydD</fullName>
    </submittedName>
</protein>
<evidence type="ECO:0000259" key="8">
    <source>
        <dbReference type="PROSITE" id="PS50893"/>
    </source>
</evidence>
<reference evidence="11" key="1">
    <citation type="journal article" date="2019" name="Int. J. Syst. Evol. Microbiol.">
        <title>The Global Catalogue of Microorganisms (GCM) 10K type strain sequencing project: providing services to taxonomists for standard genome sequencing and annotation.</title>
        <authorList>
            <consortium name="The Broad Institute Genomics Platform"/>
            <consortium name="The Broad Institute Genome Sequencing Center for Infectious Disease"/>
            <person name="Wu L."/>
            <person name="Ma J."/>
        </authorList>
    </citation>
    <scope>NUCLEOTIDE SEQUENCE [LARGE SCALE GENOMIC DNA]</scope>
    <source>
        <strain evidence="11">CCM 7132</strain>
    </source>
</reference>
<dbReference type="SUPFAM" id="SSF52540">
    <property type="entry name" value="P-loop containing nucleoside triphosphate hydrolases"/>
    <property type="match status" value="1"/>
</dbReference>
<dbReference type="InterPro" id="IPR011527">
    <property type="entry name" value="ABC1_TM_dom"/>
</dbReference>
<feature type="transmembrane region" description="Helical" evidence="7">
    <location>
        <begin position="34"/>
        <end position="56"/>
    </location>
</feature>
<dbReference type="CDD" id="cd18584">
    <property type="entry name" value="ABC_6TM_AarD_CydD"/>
    <property type="match status" value="1"/>
</dbReference>
<feature type="transmembrane region" description="Helical" evidence="7">
    <location>
        <begin position="114"/>
        <end position="135"/>
    </location>
</feature>
<dbReference type="Gene3D" id="3.40.50.300">
    <property type="entry name" value="P-loop containing nucleotide triphosphate hydrolases"/>
    <property type="match status" value="1"/>
</dbReference>
<evidence type="ECO:0000313" key="10">
    <source>
        <dbReference type="EMBL" id="GGC32169.1"/>
    </source>
</evidence>
<dbReference type="Proteomes" id="UP000637769">
    <property type="component" value="Unassembled WGS sequence"/>
</dbReference>
<dbReference type="InterPro" id="IPR003439">
    <property type="entry name" value="ABC_transporter-like_ATP-bd"/>
</dbReference>
<dbReference type="PROSITE" id="PS50929">
    <property type="entry name" value="ABC_TM1F"/>
    <property type="match status" value="1"/>
</dbReference>
<dbReference type="Gene3D" id="1.20.1560.10">
    <property type="entry name" value="ABC transporter type 1, transmembrane domain"/>
    <property type="match status" value="1"/>
</dbReference>
<dbReference type="Pfam" id="PF00005">
    <property type="entry name" value="ABC_tran"/>
    <property type="match status" value="1"/>
</dbReference>
<keyword evidence="2 7" id="KW-0812">Transmembrane</keyword>
<evidence type="ECO:0000256" key="4">
    <source>
        <dbReference type="ARBA" id="ARBA00022840"/>
    </source>
</evidence>
<dbReference type="SUPFAM" id="SSF90123">
    <property type="entry name" value="ABC transporter transmembrane region"/>
    <property type="match status" value="1"/>
</dbReference>
<dbReference type="PROSITE" id="PS00211">
    <property type="entry name" value="ABC_TRANSPORTER_1"/>
    <property type="match status" value="1"/>
</dbReference>
<keyword evidence="5 7" id="KW-1133">Transmembrane helix</keyword>